<dbReference type="EMBL" id="VUNG01000022">
    <property type="protein sequence ID" value="MST84820.1"/>
    <property type="molecule type" value="Genomic_DNA"/>
</dbReference>
<keyword evidence="3" id="KW-1185">Reference proteome</keyword>
<dbReference type="SUPFAM" id="SSF56935">
    <property type="entry name" value="Porins"/>
    <property type="match status" value="1"/>
</dbReference>
<keyword evidence="2" id="KW-0675">Receptor</keyword>
<evidence type="ECO:0000256" key="1">
    <source>
        <dbReference type="SAM" id="SignalP"/>
    </source>
</evidence>
<evidence type="ECO:0000313" key="3">
    <source>
        <dbReference type="Proteomes" id="UP000438914"/>
    </source>
</evidence>
<protein>
    <submittedName>
        <fullName evidence="2">TonB-dependent receptor</fullName>
    </submittedName>
</protein>
<sequence length="850" mass="96757">MKNLILLVLLALPFSTIAQDFRGFVKDAKTHKPLDYASVVAMDSIGNPVAFKNTVGDGSFSLSVSDDQRVKSLSVSYLGYAMAEVPITEYRPGMTIFLRQDAINIKEVEVKSKRLQQKSDTLIYSVAGFRQKQDRSIADVIAKMPGLEVSDKGMITYQGKPINKFYIEGLDLMGSKYGMASENLSAKKVKNVQVLRNHQPIKALKGINFSDQAALNLILEEDAKEVLSGVAEVGIGAQIQSGVGNDFLRDGRIVAMLFGKKHQNFSMYKWNNTGKDIQHELRDLTSSSDLESVQNDWVKNIPVSVPDLKLERYNCNDTRILATNWLSKKDGNSTLRFQGSYLFDKTIGYRKDETVYTTILGMPVMDETYDANKYRREAKMEIQYKQNQDSLYLENRLNAAVNWNESSATTTLNGTSVYQSVQPRKRGIDDDFSLIRKLSNGRSFHIDAGMNYSYLPSKLLTLSDTMPQKLNVESLDARVSTAFRHLLFGMYISYEAQLSYHHDGLDLAGNAPQKANYREIKLKVSPRISFERYGILSSLSVPCYIGDYRLAGNDDKKMFVNPYFNIGYKVDATIDMDFYYSHQYTCFGINNNVPMNYFVDYATTIKGSGKLDFTSLDNYSGDFKYSNPNIGLFFNLSGSYVKTSDVPMFTYDYQDNVYTMQTLDRKSCNEQLLGSAEVSKALGYGKTTFTLAGRVMQNNYGAWISQQENRCHLQFWSAYFKFSFMPSTRFSLEEMSTFNSVKSSNTTHPELNTTAKNSFNHHITLFFMPGNWQFDWTHELYHSNDHSVNTAYFSDFKVTYSQKRYELSLCANNIFGTTKYERTTISDSYMQYTLSRLRPRELMAKIAFSL</sequence>
<dbReference type="RefSeq" id="WP_154534400.1">
    <property type="nucleotide sequence ID" value="NZ_VUNG01000022.1"/>
</dbReference>
<dbReference type="AlphaFoldDB" id="A0A7K0KH94"/>
<comment type="caution">
    <text evidence="2">The sequence shown here is derived from an EMBL/GenBank/DDBJ whole genome shotgun (WGS) entry which is preliminary data.</text>
</comment>
<dbReference type="Proteomes" id="UP000438914">
    <property type="component" value="Unassembled WGS sequence"/>
</dbReference>
<organism evidence="2 3">
    <name type="scientific">Hallella mizrahii</name>
    <dbReference type="NCBI Taxonomy" id="2606637"/>
    <lineage>
        <taxon>Bacteria</taxon>
        <taxon>Pseudomonadati</taxon>
        <taxon>Bacteroidota</taxon>
        <taxon>Bacteroidia</taxon>
        <taxon>Bacteroidales</taxon>
        <taxon>Prevotellaceae</taxon>
        <taxon>Hallella</taxon>
    </lineage>
</organism>
<reference evidence="2 3" key="1">
    <citation type="submission" date="2019-08" db="EMBL/GenBank/DDBJ databases">
        <title>In-depth cultivation of the pig gut microbiome towards novel bacterial diversity and tailored functional studies.</title>
        <authorList>
            <person name="Wylensek D."/>
            <person name="Hitch T.C.A."/>
            <person name="Clavel T."/>
        </authorList>
    </citation>
    <scope>NUCLEOTIDE SEQUENCE [LARGE SCALE GENOMIC DNA]</scope>
    <source>
        <strain evidence="2 3">LKV-178-WT-2A</strain>
    </source>
</reference>
<keyword evidence="1" id="KW-0732">Signal</keyword>
<gene>
    <name evidence="2" type="ORF">FYJ73_09100</name>
</gene>
<name>A0A7K0KH94_9BACT</name>
<proteinExistence type="predicted"/>
<evidence type="ECO:0000313" key="2">
    <source>
        <dbReference type="EMBL" id="MST84820.1"/>
    </source>
</evidence>
<accession>A0A7K0KH94</accession>
<feature type="chain" id="PRO_5029897126" evidence="1">
    <location>
        <begin position="19"/>
        <end position="850"/>
    </location>
</feature>
<feature type="signal peptide" evidence="1">
    <location>
        <begin position="1"/>
        <end position="18"/>
    </location>
</feature>